<organism evidence="5 6">
    <name type="scientific">Basilea psittacipulmonis DSM 24701</name>
    <dbReference type="NCBI Taxonomy" id="1072685"/>
    <lineage>
        <taxon>Bacteria</taxon>
        <taxon>Pseudomonadati</taxon>
        <taxon>Pseudomonadota</taxon>
        <taxon>Betaproteobacteria</taxon>
        <taxon>Burkholderiales</taxon>
        <taxon>Alcaligenaceae</taxon>
        <taxon>Basilea</taxon>
    </lineage>
</organism>
<dbReference type="SUPFAM" id="SSF53850">
    <property type="entry name" value="Periplasmic binding protein-like II"/>
    <property type="match status" value="1"/>
</dbReference>
<keyword evidence="3" id="KW-0732">Signal</keyword>
<accession>A0A077DJN9</accession>
<protein>
    <submittedName>
        <fullName evidence="5">ABC transporter</fullName>
    </submittedName>
</protein>
<dbReference type="Proteomes" id="UP000028945">
    <property type="component" value="Chromosome"/>
</dbReference>
<keyword evidence="6" id="KW-1185">Reference proteome</keyword>
<dbReference type="GO" id="GO:0006865">
    <property type="term" value="P:amino acid transport"/>
    <property type="evidence" value="ECO:0007669"/>
    <property type="project" value="TreeGrafter"/>
</dbReference>
<keyword evidence="2" id="KW-0813">Transport</keyword>
<dbReference type="PANTHER" id="PTHR30085">
    <property type="entry name" value="AMINO ACID ABC TRANSPORTER PERMEASE"/>
    <property type="match status" value="1"/>
</dbReference>
<dbReference type="STRING" id="1072685.IX83_08250"/>
<proteinExistence type="inferred from homology"/>
<dbReference type="CDD" id="cd13688">
    <property type="entry name" value="PBP2_GltI_DEBP"/>
    <property type="match status" value="1"/>
</dbReference>
<evidence type="ECO:0000313" key="5">
    <source>
        <dbReference type="EMBL" id="AIL33288.1"/>
    </source>
</evidence>
<dbReference type="HOGENOM" id="CLU_019602_0_0_4"/>
<dbReference type="PANTHER" id="PTHR30085:SF2">
    <property type="entry name" value="GLUTAMATE_ASPARTATE IMPORT SOLUTE-BINDING PROTEIN"/>
    <property type="match status" value="1"/>
</dbReference>
<dbReference type="Gene3D" id="3.40.190.10">
    <property type="entry name" value="Periplasmic binding protein-like II"/>
    <property type="match status" value="2"/>
</dbReference>
<dbReference type="Pfam" id="PF00497">
    <property type="entry name" value="SBP_bac_3"/>
    <property type="match status" value="1"/>
</dbReference>
<evidence type="ECO:0000256" key="2">
    <source>
        <dbReference type="ARBA" id="ARBA00022448"/>
    </source>
</evidence>
<name>A0A077DJN9_9BURK</name>
<dbReference type="InterPro" id="IPR001638">
    <property type="entry name" value="Solute-binding_3/MltF_N"/>
</dbReference>
<dbReference type="KEGG" id="bpsi:IX83_08250"/>
<dbReference type="AlphaFoldDB" id="A0A077DJN9"/>
<dbReference type="GO" id="GO:0030288">
    <property type="term" value="C:outer membrane-bounded periplasmic space"/>
    <property type="evidence" value="ECO:0007669"/>
    <property type="project" value="TreeGrafter"/>
</dbReference>
<evidence type="ECO:0000256" key="1">
    <source>
        <dbReference type="ARBA" id="ARBA00010333"/>
    </source>
</evidence>
<reference evidence="5 6" key="1">
    <citation type="journal article" date="2014" name="BMC Genomics">
        <title>A genomic perspective on a new bacterial genus and species from the Alcaligenaceae family, Basilea psittacipulmonis.</title>
        <authorList>
            <person name="Whiteson K.L."/>
            <person name="Hernandez D."/>
            <person name="Lazarevic V."/>
            <person name="Gaia N."/>
            <person name="Farinelli L."/>
            <person name="Francois P."/>
            <person name="Pilo P."/>
            <person name="Frey J."/>
            <person name="Schrenzel J."/>
        </authorList>
    </citation>
    <scope>NUCLEOTIDE SEQUENCE [LARGE SCALE GENOMIC DNA]</scope>
    <source>
        <strain evidence="5 6">DSM 24701</strain>
    </source>
</reference>
<dbReference type="SMART" id="SM00062">
    <property type="entry name" value="PBPb"/>
    <property type="match status" value="1"/>
</dbReference>
<dbReference type="GO" id="GO:0005576">
    <property type="term" value="C:extracellular region"/>
    <property type="evidence" value="ECO:0007669"/>
    <property type="project" value="TreeGrafter"/>
</dbReference>
<dbReference type="EMBL" id="CP009238">
    <property type="protein sequence ID" value="AIL33288.1"/>
    <property type="molecule type" value="Genomic_DNA"/>
</dbReference>
<dbReference type="InterPro" id="IPR051455">
    <property type="entry name" value="Bact_solute-bind_prot3"/>
</dbReference>
<dbReference type="eggNOG" id="COG0834">
    <property type="taxonomic scope" value="Bacteria"/>
</dbReference>
<comment type="similarity">
    <text evidence="1">Belongs to the bacterial solute-binding protein 3 family.</text>
</comment>
<gene>
    <name evidence="5" type="ORF">IX83_08250</name>
</gene>
<sequence length="287" mass="31697">MAGVVGFTANAGVRWENIKNTKTINLGTRDASLPFSYLDDNHQPIGYSIDICKEIVKAIEAKLNTKLKVNLVPVTSATRIPLVQNGTVDLVCGSATNNLERQALVSFAPTTFVTALRFVSVADDRIEDLEDMKNQTVTSTAGTSNIKWLHKISQDKKLNYRIIPAKDHSGGFLNVETGRAKAFFMDDVLLAGLVANAKDPSRYRISSKAYTVEPYGLIYPKGDEALSEAIDQAVKDMMKDGRLETLYQKWFMSPIPPKNIQLNMPMSDALKKAVKHPTNSGNPDDYQ</sequence>
<evidence type="ECO:0000313" key="6">
    <source>
        <dbReference type="Proteomes" id="UP000028945"/>
    </source>
</evidence>
<feature type="domain" description="Solute-binding protein family 3/N-terminal" evidence="4">
    <location>
        <begin position="23"/>
        <end position="254"/>
    </location>
</feature>
<evidence type="ECO:0000259" key="4">
    <source>
        <dbReference type="SMART" id="SM00062"/>
    </source>
</evidence>
<evidence type="ECO:0000256" key="3">
    <source>
        <dbReference type="ARBA" id="ARBA00022729"/>
    </source>
</evidence>